<evidence type="ECO:0000256" key="3">
    <source>
        <dbReference type="SAM" id="MobiDB-lite"/>
    </source>
</evidence>
<feature type="compositionally biased region" description="Basic and acidic residues" evidence="3">
    <location>
        <begin position="64"/>
        <end position="73"/>
    </location>
</feature>
<proteinExistence type="predicted"/>
<dbReference type="InterPro" id="IPR007728">
    <property type="entry name" value="Pre-SET_dom"/>
</dbReference>
<dbReference type="PANTHER" id="PTHR46450:SF24">
    <property type="entry name" value="HISTONE-LYSINE N-METHYLTRANSFERASE SUVR4"/>
    <property type="match status" value="1"/>
</dbReference>
<keyword evidence="2" id="KW-0158">Chromosome</keyword>
<dbReference type="InterPro" id="IPR043017">
    <property type="entry name" value="WIYLD_dom_sf"/>
</dbReference>
<feature type="region of interest" description="Disordered" evidence="3">
    <location>
        <begin position="388"/>
        <end position="414"/>
    </location>
</feature>
<dbReference type="PROSITE" id="PS51580">
    <property type="entry name" value="SAM_MT43_3"/>
    <property type="match status" value="1"/>
</dbReference>
<name>A0A811QPX2_9POAL</name>
<feature type="region of interest" description="Disordered" evidence="3">
    <location>
        <begin position="433"/>
        <end position="466"/>
    </location>
</feature>
<dbReference type="GO" id="GO:0008270">
    <property type="term" value="F:zinc ion binding"/>
    <property type="evidence" value="ECO:0007669"/>
    <property type="project" value="InterPro"/>
</dbReference>
<dbReference type="Pfam" id="PF10440">
    <property type="entry name" value="WIYLD"/>
    <property type="match status" value="1"/>
</dbReference>
<dbReference type="CDD" id="cd10538">
    <property type="entry name" value="SET_SETDB-like"/>
    <property type="match status" value="1"/>
</dbReference>
<dbReference type="OrthoDB" id="308383at2759"/>
<accession>A0A811QPX2</accession>
<dbReference type="Pfam" id="PF00856">
    <property type="entry name" value="SET"/>
    <property type="match status" value="1"/>
</dbReference>
<dbReference type="GO" id="GO:0042054">
    <property type="term" value="F:histone methyltransferase activity"/>
    <property type="evidence" value="ECO:0007669"/>
    <property type="project" value="InterPro"/>
</dbReference>
<comment type="subcellular location">
    <subcellularLocation>
        <location evidence="1">Chromosome</location>
    </subcellularLocation>
</comment>
<feature type="region of interest" description="Disordered" evidence="3">
    <location>
        <begin position="860"/>
        <end position="881"/>
    </location>
</feature>
<dbReference type="PROSITE" id="PS50280">
    <property type="entry name" value="SET"/>
    <property type="match status" value="1"/>
</dbReference>
<evidence type="ECO:0000256" key="1">
    <source>
        <dbReference type="ARBA" id="ARBA00004286"/>
    </source>
</evidence>
<organism evidence="5 6">
    <name type="scientific">Miscanthus lutarioriparius</name>
    <dbReference type="NCBI Taxonomy" id="422564"/>
    <lineage>
        <taxon>Eukaryota</taxon>
        <taxon>Viridiplantae</taxon>
        <taxon>Streptophyta</taxon>
        <taxon>Embryophyta</taxon>
        <taxon>Tracheophyta</taxon>
        <taxon>Spermatophyta</taxon>
        <taxon>Magnoliopsida</taxon>
        <taxon>Liliopsida</taxon>
        <taxon>Poales</taxon>
        <taxon>Poaceae</taxon>
        <taxon>PACMAD clade</taxon>
        <taxon>Panicoideae</taxon>
        <taxon>Andropogonodae</taxon>
        <taxon>Andropogoneae</taxon>
        <taxon>Saccharinae</taxon>
        <taxon>Miscanthus</taxon>
    </lineage>
</organism>
<dbReference type="Proteomes" id="UP000604825">
    <property type="component" value="Unassembled WGS sequence"/>
</dbReference>
<evidence type="ECO:0000313" key="6">
    <source>
        <dbReference type="Proteomes" id="UP000604825"/>
    </source>
</evidence>
<keyword evidence="6" id="KW-1185">Reference proteome</keyword>
<dbReference type="SMART" id="SM00317">
    <property type="entry name" value="SET"/>
    <property type="match status" value="1"/>
</dbReference>
<dbReference type="InterPro" id="IPR018848">
    <property type="entry name" value="WIYLD_domain"/>
</dbReference>
<gene>
    <name evidence="5" type="ORF">NCGR_LOCUS42377</name>
</gene>
<sequence>MDSQSRRERARRAFEAMKPLGCSKKEVIPVLKNLLQLFDNSWELIEDDGYRALANAILEARDRPQADGDKEHCSNSTRGVRLPPEGEDCRPRPSTSRAIHGGPWDLDSGTEALRIKRPRISATSVTAGRSIDPQSPASAAEVLDGPICVSSELNHPQIGASTRYHRPTADGVPSPGNAAQKRALQMMDEDFQHAVFLREPKPEPDTDDLQCSAPASSCQNAQLGRITSHPFNASTSDTPPVHAPLKISGANGRTVQHYRRSAVSTSFVEPINSMTKQPQSLGNGLDHATVMHNSGTGSAGGKTQEAPCLHTVVASFAMGEVEMSIKCSIDPSKFHMPDLEAVFKMVEEKCLRSHKSLPPDFSIAGLIKQICQCVAQLGSDHAAEHNKQSDAFGNVGSSQNKPTTSSAPSLEPIDCMNSRSEKYKDIEESLNMEASENGPPNSTTDQQAHLALSPNGSTHDLSDISKGKERSSISAVNEFGSENCLPSFYYIPRNLVSQESYVNSVETIGDKDCCSDCFGNCLYAPEPCACARKTGGEFAYTPDGLVRTEFLDKCVSMNRFPEKHNMFFCKSCPLERIRNQPSPELCRGHIIRKFIKECWSKCGCNKECGNCVVQLGITCNLQVFSTREGKGWGLRTLDELPKGAFVCEYVGELLTNTKLHEMTTQNMHSARYSVLLDAGWGPDGVLKDEEALCLDATFCGNVGRFINHRCYDANLVEIPVEVETPDHHYYHFAFFTTKKVEAFEELTWDYGIDFDGDKHPVKSFECLCRSRYCRGRKHSIAQKTSSSIALHLVLLLRLDASWSWVAQAAAGHAASRSRQATLRDPLMCVALGLTKESTLLDCPSLVHSTCWGSCEFGNGGGEEGDSSAQGEGGVAEDYTRF</sequence>
<dbReference type="SUPFAM" id="SSF82199">
    <property type="entry name" value="SET domain"/>
    <property type="match status" value="1"/>
</dbReference>
<evidence type="ECO:0000259" key="4">
    <source>
        <dbReference type="PROSITE" id="PS50280"/>
    </source>
</evidence>
<feature type="compositionally biased region" description="Polar residues" evidence="3">
    <location>
        <begin position="433"/>
        <end position="447"/>
    </location>
</feature>
<dbReference type="InterPro" id="IPR001214">
    <property type="entry name" value="SET_dom"/>
</dbReference>
<protein>
    <recommendedName>
        <fullName evidence="4">SET domain-containing protein</fullName>
    </recommendedName>
</protein>
<dbReference type="GO" id="GO:0005694">
    <property type="term" value="C:chromosome"/>
    <property type="evidence" value="ECO:0007669"/>
    <property type="project" value="UniProtKB-SubCell"/>
</dbReference>
<dbReference type="PANTHER" id="PTHR46450">
    <property type="entry name" value="INACTIVE HISTONE-LYSINE N-METHYLTRANSFERASE SUVR1-RELATED"/>
    <property type="match status" value="1"/>
</dbReference>
<feature type="domain" description="SET" evidence="4">
    <location>
        <begin position="619"/>
        <end position="751"/>
    </location>
</feature>
<evidence type="ECO:0000256" key="2">
    <source>
        <dbReference type="ARBA" id="ARBA00022454"/>
    </source>
</evidence>
<reference evidence="5" key="1">
    <citation type="submission" date="2020-10" db="EMBL/GenBank/DDBJ databases">
        <authorList>
            <person name="Han B."/>
            <person name="Lu T."/>
            <person name="Zhao Q."/>
            <person name="Huang X."/>
            <person name="Zhao Y."/>
        </authorList>
    </citation>
    <scope>NUCLEOTIDE SEQUENCE</scope>
</reference>
<dbReference type="InterPro" id="IPR025776">
    <property type="entry name" value="SUVR4/1/2"/>
</dbReference>
<feature type="compositionally biased region" description="Polar residues" evidence="3">
    <location>
        <begin position="389"/>
        <end position="408"/>
    </location>
</feature>
<evidence type="ECO:0000313" key="5">
    <source>
        <dbReference type="EMBL" id="CAD6258934.1"/>
    </source>
</evidence>
<dbReference type="Gene3D" id="2.170.270.10">
    <property type="entry name" value="SET domain"/>
    <property type="match status" value="1"/>
</dbReference>
<dbReference type="AlphaFoldDB" id="A0A811QPX2"/>
<feature type="region of interest" description="Disordered" evidence="3">
    <location>
        <begin position="64"/>
        <end position="109"/>
    </location>
</feature>
<dbReference type="EMBL" id="CAJGYO010000011">
    <property type="protein sequence ID" value="CAD6258934.1"/>
    <property type="molecule type" value="Genomic_DNA"/>
</dbReference>
<dbReference type="InterPro" id="IPR046341">
    <property type="entry name" value="SET_dom_sf"/>
</dbReference>
<dbReference type="GO" id="GO:0005634">
    <property type="term" value="C:nucleus"/>
    <property type="evidence" value="ECO:0007669"/>
    <property type="project" value="InterPro"/>
</dbReference>
<comment type="caution">
    <text evidence="5">The sequence shown here is derived from an EMBL/GenBank/DDBJ whole genome shotgun (WGS) entry which is preliminary data.</text>
</comment>
<dbReference type="Gene3D" id="1.10.8.850">
    <property type="entry name" value="Histone-lysine N methyltransferase , C-terminal domain-like"/>
    <property type="match status" value="1"/>
</dbReference>
<dbReference type="SMART" id="SM00468">
    <property type="entry name" value="PreSET"/>
    <property type="match status" value="1"/>
</dbReference>
<dbReference type="Pfam" id="PF05033">
    <property type="entry name" value="Pre-SET"/>
    <property type="match status" value="1"/>
</dbReference>